<sequence>GLLLFYFKTIVEAPSFLNGLFLIMNDRLTEYPLVINTLEEVQLCPEVHFRVFFNGSFLETAQLCRRHLQEEPDWHKPPGQLVPDLHRYNGFFAAATKMCWSVNRGGPVSGGQL</sequence>
<dbReference type="PANTHER" id="PTHR31488">
    <property type="entry name" value="DPY-19-LIKE 1, LIKE (H. SAPIENS)"/>
    <property type="match status" value="1"/>
</dbReference>
<keyword evidence="5" id="KW-0812">Transmembrane</keyword>
<keyword evidence="9" id="KW-1185">Reference proteome</keyword>
<dbReference type="Pfam" id="PF10034">
    <property type="entry name" value="Dpy19"/>
    <property type="match status" value="1"/>
</dbReference>
<evidence type="ECO:0000256" key="4">
    <source>
        <dbReference type="ARBA" id="ARBA00022679"/>
    </source>
</evidence>
<dbReference type="AlphaFoldDB" id="A0AAD7R0I9"/>
<dbReference type="InterPro" id="IPR018732">
    <property type="entry name" value="Dpy-19/Dpy-19-like"/>
</dbReference>
<dbReference type="GO" id="GO:0005637">
    <property type="term" value="C:nuclear inner membrane"/>
    <property type="evidence" value="ECO:0007669"/>
    <property type="project" value="TreeGrafter"/>
</dbReference>
<dbReference type="PANTHER" id="PTHR31488:SF1">
    <property type="entry name" value="C-MANNOSYLTRANSFERASE DPY19L1"/>
    <property type="match status" value="1"/>
</dbReference>
<reference evidence="8" key="1">
    <citation type="journal article" date="2023" name="Science">
        <title>Genome structures resolve the early diversification of teleost fishes.</title>
        <authorList>
            <person name="Parey E."/>
            <person name="Louis A."/>
            <person name="Montfort J."/>
            <person name="Bouchez O."/>
            <person name="Roques C."/>
            <person name="Iampietro C."/>
            <person name="Lluch J."/>
            <person name="Castinel A."/>
            <person name="Donnadieu C."/>
            <person name="Desvignes T."/>
            <person name="Floi Bucao C."/>
            <person name="Jouanno E."/>
            <person name="Wen M."/>
            <person name="Mejri S."/>
            <person name="Dirks R."/>
            <person name="Jansen H."/>
            <person name="Henkel C."/>
            <person name="Chen W.J."/>
            <person name="Zahm M."/>
            <person name="Cabau C."/>
            <person name="Klopp C."/>
            <person name="Thompson A.W."/>
            <person name="Robinson-Rechavi M."/>
            <person name="Braasch I."/>
            <person name="Lecointre G."/>
            <person name="Bobe J."/>
            <person name="Postlethwait J.H."/>
            <person name="Berthelot C."/>
            <person name="Roest Crollius H."/>
            <person name="Guiguen Y."/>
        </authorList>
    </citation>
    <scope>NUCLEOTIDE SEQUENCE</scope>
    <source>
        <strain evidence="8">NC1722</strain>
    </source>
</reference>
<evidence type="ECO:0000256" key="7">
    <source>
        <dbReference type="ARBA" id="ARBA00023136"/>
    </source>
</evidence>
<accession>A0AAD7R0I9</accession>
<keyword evidence="4" id="KW-0808">Transferase</keyword>
<evidence type="ECO:0000256" key="2">
    <source>
        <dbReference type="ARBA" id="ARBA00008744"/>
    </source>
</evidence>
<evidence type="ECO:0000313" key="8">
    <source>
        <dbReference type="EMBL" id="KAJ8349250.1"/>
    </source>
</evidence>
<dbReference type="Proteomes" id="UP001221898">
    <property type="component" value="Unassembled WGS sequence"/>
</dbReference>
<organism evidence="8 9">
    <name type="scientific">Aldrovandia affinis</name>
    <dbReference type="NCBI Taxonomy" id="143900"/>
    <lineage>
        <taxon>Eukaryota</taxon>
        <taxon>Metazoa</taxon>
        <taxon>Chordata</taxon>
        <taxon>Craniata</taxon>
        <taxon>Vertebrata</taxon>
        <taxon>Euteleostomi</taxon>
        <taxon>Actinopterygii</taxon>
        <taxon>Neopterygii</taxon>
        <taxon>Teleostei</taxon>
        <taxon>Notacanthiformes</taxon>
        <taxon>Halosauridae</taxon>
        <taxon>Aldrovandia</taxon>
    </lineage>
</organism>
<evidence type="ECO:0000256" key="1">
    <source>
        <dbReference type="ARBA" id="ARBA00004141"/>
    </source>
</evidence>
<comment type="subcellular location">
    <subcellularLocation>
        <location evidence="1">Membrane</location>
        <topology evidence="1">Multi-pass membrane protein</topology>
    </subcellularLocation>
</comment>
<dbReference type="GO" id="GO:0000030">
    <property type="term" value="F:mannosyltransferase activity"/>
    <property type="evidence" value="ECO:0007669"/>
    <property type="project" value="TreeGrafter"/>
</dbReference>
<proteinExistence type="inferred from homology"/>
<evidence type="ECO:0000256" key="3">
    <source>
        <dbReference type="ARBA" id="ARBA00022676"/>
    </source>
</evidence>
<protein>
    <submittedName>
        <fullName evidence="8">Uncharacterized protein</fullName>
    </submittedName>
</protein>
<keyword evidence="7" id="KW-0472">Membrane</keyword>
<keyword evidence="6" id="KW-1133">Transmembrane helix</keyword>
<name>A0AAD7R0I9_9TELE</name>
<gene>
    <name evidence="8" type="ORF">AAFF_G00170600</name>
</gene>
<keyword evidence="3" id="KW-0328">Glycosyltransferase</keyword>
<feature type="non-terminal residue" evidence="8">
    <location>
        <position position="1"/>
    </location>
</feature>
<dbReference type="EMBL" id="JAINUG010002289">
    <property type="protein sequence ID" value="KAJ8349250.1"/>
    <property type="molecule type" value="Genomic_DNA"/>
</dbReference>
<evidence type="ECO:0000256" key="5">
    <source>
        <dbReference type="ARBA" id="ARBA00022692"/>
    </source>
</evidence>
<comment type="similarity">
    <text evidence="2">Belongs to the dpy-19 family.</text>
</comment>
<comment type="caution">
    <text evidence="8">The sequence shown here is derived from an EMBL/GenBank/DDBJ whole genome shotgun (WGS) entry which is preliminary data.</text>
</comment>
<evidence type="ECO:0000256" key="6">
    <source>
        <dbReference type="ARBA" id="ARBA00022989"/>
    </source>
</evidence>
<evidence type="ECO:0000313" key="9">
    <source>
        <dbReference type="Proteomes" id="UP001221898"/>
    </source>
</evidence>